<dbReference type="GO" id="GO:0006167">
    <property type="term" value="P:AMP biosynthetic process"/>
    <property type="evidence" value="ECO:0007669"/>
    <property type="project" value="TreeGrafter"/>
</dbReference>
<feature type="domain" description="Nudix hydrolase" evidence="4">
    <location>
        <begin position="1"/>
        <end position="149"/>
    </location>
</feature>
<dbReference type="GO" id="GO:0006754">
    <property type="term" value="P:ATP biosynthetic process"/>
    <property type="evidence" value="ECO:0007669"/>
    <property type="project" value="TreeGrafter"/>
</dbReference>
<sequence length="174" mass="19213">MPVSSAGLLVHRRRPHGPEVLLVHPGGPWWRGRDLAVWSVPKGLPEAGEALEAAALREFREETGLEPPPPGPELTPVRAAEGKIVHCWLAEADLDLGGFRSAPFELEWPPRSGRRIFAPEADAARYFGEAEALERILPGQRAILREAFLRLARPGGLPRARKERRRCAPTRPAP</sequence>
<protein>
    <recommendedName>
        <fullName evidence="4">Nudix hydrolase domain-containing protein</fullName>
    </recommendedName>
</protein>
<dbReference type="PROSITE" id="PS51462">
    <property type="entry name" value="NUDIX"/>
    <property type="match status" value="1"/>
</dbReference>
<dbReference type="EMBL" id="NCEQ01000005">
    <property type="protein sequence ID" value="OYX57600.1"/>
    <property type="molecule type" value="Genomic_DNA"/>
</dbReference>
<dbReference type="PROSITE" id="PS00893">
    <property type="entry name" value="NUDIX_BOX"/>
    <property type="match status" value="1"/>
</dbReference>
<organism evidence="5 6">
    <name type="scientific">Brevundimonas subvibrioides</name>
    <dbReference type="NCBI Taxonomy" id="74313"/>
    <lineage>
        <taxon>Bacteria</taxon>
        <taxon>Pseudomonadati</taxon>
        <taxon>Pseudomonadota</taxon>
        <taxon>Alphaproteobacteria</taxon>
        <taxon>Caulobacterales</taxon>
        <taxon>Caulobacteraceae</taxon>
        <taxon>Brevundimonas</taxon>
    </lineage>
</organism>
<comment type="caution">
    <text evidence="5">The sequence shown here is derived from an EMBL/GenBank/DDBJ whole genome shotgun (WGS) entry which is preliminary data.</text>
</comment>
<dbReference type="InterPro" id="IPR015797">
    <property type="entry name" value="NUDIX_hydrolase-like_dom_sf"/>
</dbReference>
<dbReference type="InterPro" id="IPR051325">
    <property type="entry name" value="Nudix_hydrolase_domain"/>
</dbReference>
<evidence type="ECO:0000256" key="3">
    <source>
        <dbReference type="RuleBase" id="RU003476"/>
    </source>
</evidence>
<dbReference type="InterPro" id="IPR020476">
    <property type="entry name" value="Nudix_hydrolase"/>
</dbReference>
<evidence type="ECO:0000256" key="1">
    <source>
        <dbReference type="ARBA" id="ARBA00001946"/>
    </source>
</evidence>
<dbReference type="Pfam" id="PF00293">
    <property type="entry name" value="NUDIX"/>
    <property type="match status" value="1"/>
</dbReference>
<evidence type="ECO:0000313" key="5">
    <source>
        <dbReference type="EMBL" id="OYX57600.1"/>
    </source>
</evidence>
<comment type="similarity">
    <text evidence="3">Belongs to the Nudix hydrolase family.</text>
</comment>
<dbReference type="InterPro" id="IPR000086">
    <property type="entry name" value="NUDIX_hydrolase_dom"/>
</dbReference>
<dbReference type="PRINTS" id="PR00502">
    <property type="entry name" value="NUDIXFAMILY"/>
</dbReference>
<evidence type="ECO:0000313" key="6">
    <source>
        <dbReference type="Proteomes" id="UP000216147"/>
    </source>
</evidence>
<dbReference type="GO" id="GO:0004081">
    <property type="term" value="F:bis(5'-nucleosyl)-tetraphosphatase (asymmetrical) activity"/>
    <property type="evidence" value="ECO:0007669"/>
    <property type="project" value="TreeGrafter"/>
</dbReference>
<comment type="cofactor">
    <cofactor evidence="1">
        <name>Mg(2+)</name>
        <dbReference type="ChEBI" id="CHEBI:18420"/>
    </cofactor>
</comment>
<proteinExistence type="inferred from homology"/>
<dbReference type="SUPFAM" id="SSF55811">
    <property type="entry name" value="Nudix"/>
    <property type="match status" value="1"/>
</dbReference>
<dbReference type="AlphaFoldDB" id="A0A258HKT8"/>
<dbReference type="Gene3D" id="3.90.79.10">
    <property type="entry name" value="Nucleoside Triphosphate Pyrophosphohydrolase"/>
    <property type="match status" value="1"/>
</dbReference>
<evidence type="ECO:0000259" key="4">
    <source>
        <dbReference type="PROSITE" id="PS51462"/>
    </source>
</evidence>
<name>A0A258HKT8_9CAUL</name>
<accession>A0A258HKT8</accession>
<dbReference type="Proteomes" id="UP000216147">
    <property type="component" value="Unassembled WGS sequence"/>
</dbReference>
<gene>
    <name evidence="5" type="ORF">B7Y86_05545</name>
</gene>
<dbReference type="PANTHER" id="PTHR21340:SF7">
    <property type="entry name" value="NUDIX HYDROLASE DOMAIN-CONTAINING PROTEIN"/>
    <property type="match status" value="1"/>
</dbReference>
<dbReference type="PANTHER" id="PTHR21340">
    <property type="entry name" value="DIADENOSINE 5,5-P1,P4-TETRAPHOSPHATE PYROPHOSPHOHYDROLASE MUTT"/>
    <property type="match status" value="1"/>
</dbReference>
<dbReference type="InterPro" id="IPR020084">
    <property type="entry name" value="NUDIX_hydrolase_CS"/>
</dbReference>
<reference evidence="5 6" key="1">
    <citation type="submission" date="2017-03" db="EMBL/GenBank/DDBJ databases">
        <title>Lifting the veil on microbial sulfur biogeochemistry in mining wastewaters.</title>
        <authorList>
            <person name="Kantor R.S."/>
            <person name="Colenbrander Nelson T."/>
            <person name="Marshall S."/>
            <person name="Bennett D."/>
            <person name="Apte S."/>
            <person name="Camacho D."/>
            <person name="Thomas B.C."/>
            <person name="Warren L.A."/>
            <person name="Banfield J.F."/>
        </authorList>
    </citation>
    <scope>NUCLEOTIDE SEQUENCE [LARGE SCALE GENOMIC DNA]</scope>
    <source>
        <strain evidence="5">32-68-21</strain>
    </source>
</reference>
<keyword evidence="2 3" id="KW-0378">Hydrolase</keyword>
<evidence type="ECO:0000256" key="2">
    <source>
        <dbReference type="ARBA" id="ARBA00022801"/>
    </source>
</evidence>